<keyword evidence="1" id="KW-0812">Transmembrane</keyword>
<evidence type="ECO:0000313" key="2">
    <source>
        <dbReference type="EMBL" id="PON77554.1"/>
    </source>
</evidence>
<dbReference type="Proteomes" id="UP000237105">
    <property type="component" value="Unassembled WGS sequence"/>
</dbReference>
<feature type="transmembrane region" description="Helical" evidence="1">
    <location>
        <begin position="12"/>
        <end position="30"/>
    </location>
</feature>
<reference evidence="3" key="1">
    <citation type="submission" date="2016-06" db="EMBL/GenBank/DDBJ databases">
        <title>Parallel loss of symbiosis genes in relatives of nitrogen-fixing non-legume Parasponia.</title>
        <authorList>
            <person name="Van Velzen R."/>
            <person name="Holmer R."/>
            <person name="Bu F."/>
            <person name="Rutten L."/>
            <person name="Van Zeijl A."/>
            <person name="Liu W."/>
            <person name="Santuari L."/>
            <person name="Cao Q."/>
            <person name="Sharma T."/>
            <person name="Shen D."/>
            <person name="Roswanjaya Y."/>
            <person name="Wardhani T."/>
            <person name="Kalhor M.S."/>
            <person name="Jansen J."/>
            <person name="Van den Hoogen J."/>
            <person name="Gungor B."/>
            <person name="Hartog M."/>
            <person name="Hontelez J."/>
            <person name="Verver J."/>
            <person name="Yang W.-C."/>
            <person name="Schijlen E."/>
            <person name="Repin R."/>
            <person name="Schilthuizen M."/>
            <person name="Schranz E."/>
            <person name="Heidstra R."/>
            <person name="Miyata K."/>
            <person name="Fedorova E."/>
            <person name="Kohlen W."/>
            <person name="Bisseling T."/>
            <person name="Smit S."/>
            <person name="Geurts R."/>
        </authorList>
    </citation>
    <scope>NUCLEOTIDE SEQUENCE [LARGE SCALE GENOMIC DNA]</scope>
    <source>
        <strain evidence="3">cv. WU1-14</strain>
    </source>
</reference>
<dbReference type="AlphaFoldDB" id="A0A2P5DW88"/>
<comment type="caution">
    <text evidence="2">The sequence shown here is derived from an EMBL/GenBank/DDBJ whole genome shotgun (WGS) entry which is preliminary data.</text>
</comment>
<proteinExistence type="predicted"/>
<keyword evidence="1" id="KW-0472">Membrane</keyword>
<evidence type="ECO:0008006" key="4">
    <source>
        <dbReference type="Google" id="ProtNLM"/>
    </source>
</evidence>
<organism evidence="2 3">
    <name type="scientific">Parasponia andersonii</name>
    <name type="common">Sponia andersonii</name>
    <dbReference type="NCBI Taxonomy" id="3476"/>
    <lineage>
        <taxon>Eukaryota</taxon>
        <taxon>Viridiplantae</taxon>
        <taxon>Streptophyta</taxon>
        <taxon>Embryophyta</taxon>
        <taxon>Tracheophyta</taxon>
        <taxon>Spermatophyta</taxon>
        <taxon>Magnoliopsida</taxon>
        <taxon>eudicotyledons</taxon>
        <taxon>Gunneridae</taxon>
        <taxon>Pentapetalae</taxon>
        <taxon>rosids</taxon>
        <taxon>fabids</taxon>
        <taxon>Rosales</taxon>
        <taxon>Cannabaceae</taxon>
        <taxon>Parasponia</taxon>
    </lineage>
</organism>
<name>A0A2P5DW88_PARAD</name>
<evidence type="ECO:0000313" key="3">
    <source>
        <dbReference type="Proteomes" id="UP000237105"/>
    </source>
</evidence>
<keyword evidence="1" id="KW-1133">Transmembrane helix</keyword>
<sequence length="118" mass="13809">MINESPPHPTSPLLSSYVVIYYLLFFLMINESNDSNLHLHLCQIRFPFPRMIFIRIILYVSIICVMANNSSRRFSFQLSAGLLLSFSIERLCPQCFMYLSIFTNTYYTSVSTFHFRSA</sequence>
<evidence type="ECO:0000256" key="1">
    <source>
        <dbReference type="SAM" id="Phobius"/>
    </source>
</evidence>
<accession>A0A2P5DW88</accession>
<dbReference type="EMBL" id="JXTB01000013">
    <property type="protein sequence ID" value="PON77554.1"/>
    <property type="molecule type" value="Genomic_DNA"/>
</dbReference>
<keyword evidence="3" id="KW-1185">Reference proteome</keyword>
<protein>
    <recommendedName>
        <fullName evidence="4">Transmembrane protein</fullName>
    </recommendedName>
</protein>
<feature type="transmembrane region" description="Helical" evidence="1">
    <location>
        <begin position="51"/>
        <end position="68"/>
    </location>
</feature>
<gene>
    <name evidence="2" type="ORF">PanWU01x14_027150</name>
</gene>